<sequence>MSISSAVDEWIRIGLPVSKITIGLPFYARAWAIPRASASASLSSFLYAPGSMPPNPVDSIVAYSSVPRRNLDVGFDEVAGAAWGVDRGGGRFYSFDNERSVHAKVAWGKSKGVEEGPLSVARSHRKPPSTMRWPPSDLALQRLEDQDQQQRAQSA</sequence>
<dbReference type="InterPro" id="IPR029070">
    <property type="entry name" value="Chitinase_insertion_sf"/>
</dbReference>
<evidence type="ECO:0000313" key="4">
    <source>
        <dbReference type="Proteomes" id="UP001212841"/>
    </source>
</evidence>
<evidence type="ECO:0000256" key="1">
    <source>
        <dbReference type="SAM" id="MobiDB-lite"/>
    </source>
</evidence>
<gene>
    <name evidence="3" type="ORF">HK097_004880</name>
</gene>
<dbReference type="EMBL" id="JADGJD010000230">
    <property type="protein sequence ID" value="KAJ3053180.1"/>
    <property type="molecule type" value="Genomic_DNA"/>
</dbReference>
<dbReference type="InterPro" id="IPR017853">
    <property type="entry name" value="GH"/>
</dbReference>
<evidence type="ECO:0000259" key="2">
    <source>
        <dbReference type="PROSITE" id="PS51910"/>
    </source>
</evidence>
<dbReference type="AlphaFoldDB" id="A0AAD5X5Q7"/>
<dbReference type="Proteomes" id="UP001212841">
    <property type="component" value="Unassembled WGS sequence"/>
</dbReference>
<accession>A0AAD5X5Q7</accession>
<dbReference type="SUPFAM" id="SSF51445">
    <property type="entry name" value="(Trans)glycosidases"/>
    <property type="match status" value="1"/>
</dbReference>
<evidence type="ECO:0000313" key="3">
    <source>
        <dbReference type="EMBL" id="KAJ3053180.1"/>
    </source>
</evidence>
<organism evidence="3 4">
    <name type="scientific">Rhizophlyctis rosea</name>
    <dbReference type="NCBI Taxonomy" id="64517"/>
    <lineage>
        <taxon>Eukaryota</taxon>
        <taxon>Fungi</taxon>
        <taxon>Fungi incertae sedis</taxon>
        <taxon>Chytridiomycota</taxon>
        <taxon>Chytridiomycota incertae sedis</taxon>
        <taxon>Chytridiomycetes</taxon>
        <taxon>Rhizophlyctidales</taxon>
        <taxon>Rhizophlyctidaceae</taxon>
        <taxon>Rhizophlyctis</taxon>
    </lineage>
</organism>
<dbReference type="PROSITE" id="PS51910">
    <property type="entry name" value="GH18_2"/>
    <property type="match status" value="1"/>
</dbReference>
<name>A0AAD5X5Q7_9FUNG</name>
<feature type="region of interest" description="Disordered" evidence="1">
    <location>
        <begin position="115"/>
        <end position="155"/>
    </location>
</feature>
<dbReference type="Gene3D" id="3.10.50.10">
    <property type="match status" value="1"/>
</dbReference>
<protein>
    <recommendedName>
        <fullName evidence="2">GH18 domain-containing protein</fullName>
    </recommendedName>
</protein>
<proteinExistence type="predicted"/>
<comment type="caution">
    <text evidence="3">The sequence shown here is derived from an EMBL/GenBank/DDBJ whole genome shotgun (WGS) entry which is preliminary data.</text>
</comment>
<dbReference type="GO" id="GO:0005975">
    <property type="term" value="P:carbohydrate metabolic process"/>
    <property type="evidence" value="ECO:0007669"/>
    <property type="project" value="InterPro"/>
</dbReference>
<keyword evidence="4" id="KW-1185">Reference proteome</keyword>
<feature type="domain" description="GH18" evidence="2">
    <location>
        <begin position="1"/>
        <end position="146"/>
    </location>
</feature>
<dbReference type="Gene3D" id="3.20.20.80">
    <property type="entry name" value="Glycosidases"/>
    <property type="match status" value="1"/>
</dbReference>
<dbReference type="InterPro" id="IPR001223">
    <property type="entry name" value="Glyco_hydro18_cat"/>
</dbReference>
<dbReference type="Pfam" id="PF00704">
    <property type="entry name" value="Glyco_hydro_18"/>
    <property type="match status" value="1"/>
</dbReference>
<reference evidence="3" key="1">
    <citation type="submission" date="2020-05" db="EMBL/GenBank/DDBJ databases">
        <title>Phylogenomic resolution of chytrid fungi.</title>
        <authorList>
            <person name="Stajich J.E."/>
            <person name="Amses K."/>
            <person name="Simmons R."/>
            <person name="Seto K."/>
            <person name="Myers J."/>
            <person name="Bonds A."/>
            <person name="Quandt C.A."/>
            <person name="Barry K."/>
            <person name="Liu P."/>
            <person name="Grigoriev I."/>
            <person name="Longcore J.E."/>
            <person name="James T.Y."/>
        </authorList>
    </citation>
    <scope>NUCLEOTIDE SEQUENCE</scope>
    <source>
        <strain evidence="3">JEL0318</strain>
    </source>
</reference>